<keyword evidence="4 5" id="KW-0472">Membrane</keyword>
<reference evidence="7 8" key="1">
    <citation type="submission" date="2020-07" db="EMBL/GenBank/DDBJ databases">
        <title>Description of Kordia aestuariivivens sp. nov., isolated from a tidal flat.</title>
        <authorList>
            <person name="Park S."/>
            <person name="Yoon J.-H."/>
        </authorList>
    </citation>
    <scope>NUCLEOTIDE SEQUENCE [LARGE SCALE GENOMIC DNA]</scope>
    <source>
        <strain evidence="7 8">YSTF-M3</strain>
    </source>
</reference>
<feature type="domain" description="STAS" evidence="6">
    <location>
        <begin position="441"/>
        <end position="546"/>
    </location>
</feature>
<dbReference type="Gene3D" id="3.30.750.24">
    <property type="entry name" value="STAS domain"/>
    <property type="match status" value="1"/>
</dbReference>
<sequence>MTEFIRKRTANAKNDILSGLTVALALVPEAVAFAFVADVPPMVGLYGAFMMGIITAIFGGRPGMISGATGAMAVVMIALVKKGNEFGLEGNIGEQGLQFLFITLLMVGAIQVLAGVFKLGKFVRLIPHPVMMGFVNGLAIVIFMSQLAMFPQIAPDGISIWSNSSAWFEALFSNAQFWFMFGLVLLTMLIMWGLPKLTKKLPEALIAIAVVSAIVIFGNVDVATVKSFIIEGSGGEVTGLKGDLPQFQTSIFTAELWSLKTFLIMAPYAFILAAIGLIESLMTLNLVDELTETRGNSNRECLAQGGANILNGLFGGMGGCAMIGQSIINIKGGGRGRLSGIVAALALLCFILFASGLIEQVPIAALVGVMFMVVIGTFAWSSFRILNKIPVSDAIILIAVSLITVWKDLAVAVIAGVIISALVFSWENAKRIRARKKIQDDGTKVYEIFGPLFFGSIQAFNNKFDIKNDPDKVIIDFMESRVSDHSALEAIFNLINKYDAAGKELRIKHLSEDCKALMVKASPKLANVIEDAVDDPRYHVMMDIQK</sequence>
<comment type="subcellular location">
    <subcellularLocation>
        <location evidence="1">Membrane</location>
        <topology evidence="1">Multi-pass membrane protein</topology>
    </subcellularLocation>
</comment>
<feature type="transmembrane region" description="Helical" evidence="5">
    <location>
        <begin position="64"/>
        <end position="80"/>
    </location>
</feature>
<dbReference type="Pfam" id="PF00916">
    <property type="entry name" value="Sulfate_transp"/>
    <property type="match status" value="1"/>
</dbReference>
<proteinExistence type="predicted"/>
<feature type="transmembrane region" description="Helical" evidence="5">
    <location>
        <begin position="42"/>
        <end position="59"/>
    </location>
</feature>
<feature type="transmembrane region" description="Helical" evidence="5">
    <location>
        <begin position="132"/>
        <end position="155"/>
    </location>
</feature>
<name>A0ABR7Q505_9FLAO</name>
<organism evidence="7 8">
    <name type="scientific">Kordia aestuariivivens</name>
    <dbReference type="NCBI Taxonomy" id="2759037"/>
    <lineage>
        <taxon>Bacteria</taxon>
        <taxon>Pseudomonadati</taxon>
        <taxon>Bacteroidota</taxon>
        <taxon>Flavobacteriia</taxon>
        <taxon>Flavobacteriales</taxon>
        <taxon>Flavobacteriaceae</taxon>
        <taxon>Kordia</taxon>
    </lineage>
</organism>
<dbReference type="Pfam" id="PF01740">
    <property type="entry name" value="STAS"/>
    <property type="match status" value="1"/>
</dbReference>
<evidence type="ECO:0000256" key="3">
    <source>
        <dbReference type="ARBA" id="ARBA00022989"/>
    </source>
</evidence>
<protein>
    <submittedName>
        <fullName evidence="7">SulP family inorganic anion transporter</fullName>
    </submittedName>
</protein>
<feature type="transmembrane region" description="Helical" evidence="5">
    <location>
        <begin position="100"/>
        <end position="120"/>
    </location>
</feature>
<feature type="transmembrane region" description="Helical" evidence="5">
    <location>
        <begin position="363"/>
        <end position="383"/>
    </location>
</feature>
<feature type="transmembrane region" description="Helical" evidence="5">
    <location>
        <begin position="201"/>
        <end position="220"/>
    </location>
</feature>
<dbReference type="Proteomes" id="UP000619238">
    <property type="component" value="Unassembled WGS sequence"/>
</dbReference>
<feature type="transmembrane region" description="Helical" evidence="5">
    <location>
        <begin position="262"/>
        <end position="287"/>
    </location>
</feature>
<accession>A0ABR7Q505</accession>
<feature type="transmembrane region" description="Helical" evidence="5">
    <location>
        <begin position="308"/>
        <end position="328"/>
    </location>
</feature>
<dbReference type="InterPro" id="IPR002645">
    <property type="entry name" value="STAS_dom"/>
</dbReference>
<evidence type="ECO:0000313" key="7">
    <source>
        <dbReference type="EMBL" id="MBC8753607.1"/>
    </source>
</evidence>
<evidence type="ECO:0000256" key="1">
    <source>
        <dbReference type="ARBA" id="ARBA00004141"/>
    </source>
</evidence>
<gene>
    <name evidence="7" type="ORF">H2O64_02915</name>
</gene>
<keyword evidence="2 5" id="KW-0812">Transmembrane</keyword>
<comment type="caution">
    <text evidence="7">The sequence shown here is derived from an EMBL/GenBank/DDBJ whole genome shotgun (WGS) entry which is preliminary data.</text>
</comment>
<evidence type="ECO:0000259" key="6">
    <source>
        <dbReference type="PROSITE" id="PS50801"/>
    </source>
</evidence>
<dbReference type="SUPFAM" id="SSF52091">
    <property type="entry name" value="SpoIIaa-like"/>
    <property type="match status" value="1"/>
</dbReference>
<feature type="transmembrane region" description="Helical" evidence="5">
    <location>
        <begin position="175"/>
        <end position="194"/>
    </location>
</feature>
<evidence type="ECO:0000256" key="2">
    <source>
        <dbReference type="ARBA" id="ARBA00022692"/>
    </source>
</evidence>
<keyword evidence="8" id="KW-1185">Reference proteome</keyword>
<dbReference type="InterPro" id="IPR036513">
    <property type="entry name" value="STAS_dom_sf"/>
</dbReference>
<feature type="transmembrane region" description="Helical" evidence="5">
    <location>
        <begin position="395"/>
        <end position="426"/>
    </location>
</feature>
<evidence type="ECO:0000313" key="8">
    <source>
        <dbReference type="Proteomes" id="UP000619238"/>
    </source>
</evidence>
<dbReference type="EMBL" id="JACGWS010000001">
    <property type="protein sequence ID" value="MBC8753607.1"/>
    <property type="molecule type" value="Genomic_DNA"/>
</dbReference>
<dbReference type="PROSITE" id="PS50801">
    <property type="entry name" value="STAS"/>
    <property type="match status" value="1"/>
</dbReference>
<dbReference type="PANTHER" id="PTHR43310">
    <property type="entry name" value="SULFATE TRANSPORTER YBAR-RELATED"/>
    <property type="match status" value="1"/>
</dbReference>
<dbReference type="CDD" id="cd07042">
    <property type="entry name" value="STAS_SulP_like_sulfate_transporter"/>
    <property type="match status" value="1"/>
</dbReference>
<dbReference type="InterPro" id="IPR011547">
    <property type="entry name" value="SLC26A/SulP_dom"/>
</dbReference>
<dbReference type="InterPro" id="IPR052706">
    <property type="entry name" value="Membrane-Transporter-like"/>
</dbReference>
<evidence type="ECO:0000256" key="5">
    <source>
        <dbReference type="SAM" id="Phobius"/>
    </source>
</evidence>
<dbReference type="RefSeq" id="WP_187560632.1">
    <property type="nucleotide sequence ID" value="NZ_JACGWS010000001.1"/>
</dbReference>
<evidence type="ECO:0000256" key="4">
    <source>
        <dbReference type="ARBA" id="ARBA00023136"/>
    </source>
</evidence>
<feature type="transmembrane region" description="Helical" evidence="5">
    <location>
        <begin position="340"/>
        <end position="358"/>
    </location>
</feature>
<dbReference type="PANTHER" id="PTHR43310:SF1">
    <property type="entry name" value="SULFATE TRANSPORTER YBAR-RELATED"/>
    <property type="match status" value="1"/>
</dbReference>
<keyword evidence="3 5" id="KW-1133">Transmembrane helix</keyword>